<organism evidence="1 2">
    <name type="scientific">Kluyvera sichuanensis</name>
    <dbReference type="NCBI Taxonomy" id="2725494"/>
    <lineage>
        <taxon>Bacteria</taxon>
        <taxon>Pseudomonadati</taxon>
        <taxon>Pseudomonadota</taxon>
        <taxon>Gammaproteobacteria</taxon>
        <taxon>Enterobacterales</taxon>
        <taxon>Enterobacteriaceae</taxon>
        <taxon>Kluyvera</taxon>
    </lineage>
</organism>
<protein>
    <submittedName>
        <fullName evidence="1">Uncharacterized protein</fullName>
    </submittedName>
</protein>
<dbReference type="RefSeq" id="WP_185669971.1">
    <property type="nucleotide sequence ID" value="NZ_JABBJF010000041.1"/>
</dbReference>
<accession>A0ABR6S0M3</accession>
<comment type="caution">
    <text evidence="1">The sequence shown here is derived from an EMBL/GenBank/DDBJ whole genome shotgun (WGS) entry which is preliminary data.</text>
</comment>
<name>A0ABR6S0M3_9ENTR</name>
<dbReference type="Proteomes" id="UP000607331">
    <property type="component" value="Unassembled WGS sequence"/>
</dbReference>
<gene>
    <name evidence="1" type="ORF">HII27_24810</name>
</gene>
<dbReference type="EMBL" id="JABBJF010000041">
    <property type="protein sequence ID" value="MBC1188886.1"/>
    <property type="molecule type" value="Genomic_DNA"/>
</dbReference>
<reference evidence="1 2" key="1">
    <citation type="submission" date="2020-04" db="EMBL/GenBank/DDBJ databases">
        <title>The draft genome of Kluyvera sichuanensis strain SCKS090646.</title>
        <authorList>
            <person name="Wei L."/>
            <person name="Liu L."/>
            <person name="Feng Y."/>
            <person name="Zong Z."/>
        </authorList>
    </citation>
    <scope>NUCLEOTIDE SEQUENCE [LARGE SCALE GENOMIC DNA]</scope>
    <source>
        <strain evidence="1 2">090646</strain>
    </source>
</reference>
<proteinExistence type="predicted"/>
<keyword evidence="2" id="KW-1185">Reference proteome</keyword>
<sequence length="110" mass="12153">MHTRNVNVRTAAQESSRKMGGKAALLLTLAVLESEFIAAESLARWGCPCEPGQLAALSQKTIGLLFSFVGEMPSLQAEVVEVLHNIERLGRRLRLNIWAGDQLHQIPMFL</sequence>
<evidence type="ECO:0000313" key="1">
    <source>
        <dbReference type="EMBL" id="MBC1188886.1"/>
    </source>
</evidence>
<evidence type="ECO:0000313" key="2">
    <source>
        <dbReference type="Proteomes" id="UP000607331"/>
    </source>
</evidence>